<dbReference type="InterPro" id="IPR002999">
    <property type="entry name" value="Tudor"/>
</dbReference>
<evidence type="ECO:0000256" key="1">
    <source>
        <dbReference type="SAM" id="MobiDB-lite"/>
    </source>
</evidence>
<accession>A0A1I7W2I7</accession>
<dbReference type="Proteomes" id="UP000095285">
    <property type="component" value="Unassembled WGS sequence"/>
</dbReference>
<feature type="region of interest" description="Disordered" evidence="1">
    <location>
        <begin position="344"/>
        <end position="366"/>
    </location>
</feature>
<dbReference type="STRING" id="7209.A0A1I7W2I7"/>
<dbReference type="WBParaSite" id="EN70_8935">
    <property type="protein sequence ID" value="EN70_8935"/>
    <property type="gene ID" value="EN70_8935"/>
</dbReference>
<proteinExistence type="predicted"/>
<feature type="compositionally biased region" description="Polar residues" evidence="1">
    <location>
        <begin position="422"/>
        <end position="432"/>
    </location>
</feature>
<name>A0A1I7W2I7_LOALO</name>
<reference evidence="4" key="2">
    <citation type="submission" date="2016-11" db="UniProtKB">
        <authorList>
            <consortium name="WormBaseParasite"/>
        </authorList>
    </citation>
    <scope>IDENTIFICATION</scope>
</reference>
<dbReference type="AlphaFoldDB" id="A0A1I7W2I7"/>
<organism evidence="3 4">
    <name type="scientific">Loa loa</name>
    <name type="common">Eye worm</name>
    <name type="synonym">Filaria loa</name>
    <dbReference type="NCBI Taxonomy" id="7209"/>
    <lineage>
        <taxon>Eukaryota</taxon>
        <taxon>Metazoa</taxon>
        <taxon>Ecdysozoa</taxon>
        <taxon>Nematoda</taxon>
        <taxon>Chromadorea</taxon>
        <taxon>Rhabditida</taxon>
        <taxon>Spirurina</taxon>
        <taxon>Spiruromorpha</taxon>
        <taxon>Filarioidea</taxon>
        <taxon>Onchocercidae</taxon>
        <taxon>Loa</taxon>
    </lineage>
</organism>
<evidence type="ECO:0000313" key="3">
    <source>
        <dbReference type="Proteomes" id="UP000095285"/>
    </source>
</evidence>
<evidence type="ECO:0000313" key="4">
    <source>
        <dbReference type="WBParaSite" id="EN70_8935"/>
    </source>
</evidence>
<protein>
    <submittedName>
        <fullName evidence="4">Tudor domain-containing protein</fullName>
    </submittedName>
</protein>
<feature type="region of interest" description="Disordered" evidence="1">
    <location>
        <begin position="401"/>
        <end position="434"/>
    </location>
</feature>
<sequence length="620" mass="69991">MNKFRAATLTGDSSRCRGVAFGSYTMANLPCDVWCDVTVVAFESLEDVQVRGPEQSIRLMYLERFLDSVYGNEELRGRLAFETGVHISEGLACVAWDAINQVGEQFYGKRDLGCTKEYRLIREDVDSSIRKENRKAVMGKRWIRARVTCTSGDRSVVDVISVDYPSITLRSLKFRDGEIYMLRTDLLFPPLCCSIRAIDATDKLETFTKSTVAKEVLQVGTHVRVYSPASSTLSFIELVNGLKLEEYIEHAVERLDRLYFTSGRGSHADVTSFSSSMSFPRTVLVPQERHFEPFSYSLSLGQGSQRQTLPLRCGISSLQPSKQNVFNSLAKNCLTSVPPSPIMPVSSLSSSSSSSSSSLSSQSHFKTPKLLPRSTVELPQIPLRENPSRISLPLHKKQRKPLVSLTSSTGPSAVVVRPSPPLHNSDSYSENSDPLREKSVQVEVLNINCATEIFLNTAETKLQYEALRNNLSYIDNTDLLPVAGSWCSQNEHYLFWFNDCWNRVKILAREDDDWKVLCIDTGEEKYVKYNSRFYRLPKQLSIEEWPPTCLGPLRLCGSMDARWLSIGARIFLRSICEKTLHLTAVFGKGESDRSIMLYDEKGRCLNDQFVKFIEKQTLIK</sequence>
<dbReference type="Pfam" id="PF00567">
    <property type="entry name" value="TUDOR"/>
    <property type="match status" value="1"/>
</dbReference>
<reference evidence="3" key="1">
    <citation type="submission" date="2012-04" db="EMBL/GenBank/DDBJ databases">
        <title>The Genome Sequence of Loa loa.</title>
        <authorList>
            <consortium name="The Broad Institute Genome Sequencing Platform"/>
            <consortium name="Broad Institute Genome Sequencing Center for Infectious Disease"/>
            <person name="Nutman T.B."/>
            <person name="Fink D.L."/>
            <person name="Russ C."/>
            <person name="Young S."/>
            <person name="Zeng Q."/>
            <person name="Gargeya S."/>
            <person name="Alvarado L."/>
            <person name="Berlin A."/>
            <person name="Chapman S.B."/>
            <person name="Chen Z."/>
            <person name="Freedman E."/>
            <person name="Gellesch M."/>
            <person name="Goldberg J."/>
            <person name="Griggs A."/>
            <person name="Gujja S."/>
            <person name="Heilman E.R."/>
            <person name="Heiman D."/>
            <person name="Howarth C."/>
            <person name="Mehta T."/>
            <person name="Neiman D."/>
            <person name="Pearson M."/>
            <person name="Roberts A."/>
            <person name="Saif S."/>
            <person name="Shea T."/>
            <person name="Shenoy N."/>
            <person name="Sisk P."/>
            <person name="Stolte C."/>
            <person name="Sykes S."/>
            <person name="White J."/>
            <person name="Yandava C."/>
            <person name="Haas B."/>
            <person name="Henn M.R."/>
            <person name="Nusbaum C."/>
            <person name="Birren B."/>
        </authorList>
    </citation>
    <scope>NUCLEOTIDE SEQUENCE [LARGE SCALE GENOMIC DNA]</scope>
</reference>
<feature type="domain" description="Tudor" evidence="2">
    <location>
        <begin position="437"/>
        <end position="541"/>
    </location>
</feature>
<evidence type="ECO:0000259" key="2">
    <source>
        <dbReference type="Pfam" id="PF00567"/>
    </source>
</evidence>
<feature type="compositionally biased region" description="Low complexity" evidence="1">
    <location>
        <begin position="346"/>
        <end position="363"/>
    </location>
</feature>
<keyword evidence="3" id="KW-1185">Reference proteome</keyword>